<reference evidence="1 2" key="1">
    <citation type="submission" date="2019-02" db="EMBL/GenBank/DDBJ databases">
        <title>Genome sequencing of the rare red list fungi Bondarzewia mesenterica.</title>
        <authorList>
            <person name="Buettner E."/>
            <person name="Kellner H."/>
        </authorList>
    </citation>
    <scope>NUCLEOTIDE SEQUENCE [LARGE SCALE GENOMIC DNA]</scope>
    <source>
        <strain evidence="1 2">DSM 108281</strain>
    </source>
</reference>
<evidence type="ECO:0000313" key="1">
    <source>
        <dbReference type="EMBL" id="THH18284.1"/>
    </source>
</evidence>
<gene>
    <name evidence="1" type="ORF">EW146_g2657</name>
</gene>
<protein>
    <submittedName>
        <fullName evidence="1">Uncharacterized protein</fullName>
    </submittedName>
</protein>
<dbReference type="AlphaFoldDB" id="A0A4S4M006"/>
<comment type="caution">
    <text evidence="1">The sequence shown here is derived from an EMBL/GenBank/DDBJ whole genome shotgun (WGS) entry which is preliminary data.</text>
</comment>
<sequence>MPRYTSHTSPPLPRAFCLSNLTNLFDLLVLLIARISWWMVAPRATPLHALRSQKFELRPLVLPTIHCKRSPANSGLLDVLPLPAKRLATTPIEIARALRKRGWLHRLRRGKYCNPSKTYRLLLCRFAYTSSDIACEEFWAQSRRLHLRPLILAGTHCKRTKTFDERLLDIPDACFARAIRLLVASVYLARCLTNFVSVQLHFLRLTVYLSARGCVLCHWLVRESCKFLVDFLRGGYTKENAKYVFSVVIRFMLAPALTCDEQTNTAGRTSPASGSGADSECTIVEENSGSMAASSSFADLSSSTFVWEIPEDRQGQESKNVGTVVETQSVQSKDVDAPFLEIVLPSSRSCVRFTTSDSVETNLRLLFSDGCFPSPHLSIAVAV</sequence>
<name>A0A4S4M006_9AGAM</name>
<evidence type="ECO:0000313" key="2">
    <source>
        <dbReference type="Proteomes" id="UP000310158"/>
    </source>
</evidence>
<proteinExistence type="predicted"/>
<organism evidence="1 2">
    <name type="scientific">Bondarzewia mesenterica</name>
    <dbReference type="NCBI Taxonomy" id="1095465"/>
    <lineage>
        <taxon>Eukaryota</taxon>
        <taxon>Fungi</taxon>
        <taxon>Dikarya</taxon>
        <taxon>Basidiomycota</taxon>
        <taxon>Agaricomycotina</taxon>
        <taxon>Agaricomycetes</taxon>
        <taxon>Russulales</taxon>
        <taxon>Bondarzewiaceae</taxon>
        <taxon>Bondarzewia</taxon>
    </lineage>
</organism>
<dbReference type="Proteomes" id="UP000310158">
    <property type="component" value="Unassembled WGS sequence"/>
</dbReference>
<dbReference type="EMBL" id="SGPL01000080">
    <property type="protein sequence ID" value="THH18284.1"/>
    <property type="molecule type" value="Genomic_DNA"/>
</dbReference>
<accession>A0A4S4M006</accession>
<keyword evidence="2" id="KW-1185">Reference proteome</keyword>